<protein>
    <submittedName>
        <fullName evidence="3">Uncharacterized protein</fullName>
    </submittedName>
</protein>
<proteinExistence type="predicted"/>
<reference evidence="3" key="1">
    <citation type="submission" date="2022-11" db="UniProtKB">
        <authorList>
            <consortium name="WormBaseParasite"/>
        </authorList>
    </citation>
    <scope>IDENTIFICATION</scope>
</reference>
<dbReference type="WBParaSite" id="PSAMB.scaffold2748size21487.g19113.t1">
    <property type="protein sequence ID" value="PSAMB.scaffold2748size21487.g19113.t1"/>
    <property type="gene ID" value="PSAMB.scaffold2748size21487.g19113"/>
</dbReference>
<dbReference type="AlphaFoldDB" id="A0A914VZY6"/>
<evidence type="ECO:0000313" key="2">
    <source>
        <dbReference type="Proteomes" id="UP000887566"/>
    </source>
</evidence>
<evidence type="ECO:0000313" key="3">
    <source>
        <dbReference type="WBParaSite" id="PSAMB.scaffold2748size21487.g19113.t1"/>
    </source>
</evidence>
<accession>A0A914VZY6</accession>
<feature type="compositionally biased region" description="Polar residues" evidence="1">
    <location>
        <begin position="125"/>
        <end position="138"/>
    </location>
</feature>
<sequence>MHDSSAAPRPTRRSVAILRSLRPLLCAHRAHPVYHTALLALVNSSRPARLSYCAGCARLLSRGLPGAVLRSSRPSRCALPTRPVYHIAPLALVDSSCPPRLPYCAGSSPRHCSAPAMHNPPTDGPLTTSAAQTRGSRR</sequence>
<feature type="region of interest" description="Disordered" evidence="1">
    <location>
        <begin position="115"/>
        <end position="138"/>
    </location>
</feature>
<evidence type="ECO:0000256" key="1">
    <source>
        <dbReference type="SAM" id="MobiDB-lite"/>
    </source>
</evidence>
<dbReference type="Proteomes" id="UP000887566">
    <property type="component" value="Unplaced"/>
</dbReference>
<organism evidence="2 3">
    <name type="scientific">Plectus sambesii</name>
    <dbReference type="NCBI Taxonomy" id="2011161"/>
    <lineage>
        <taxon>Eukaryota</taxon>
        <taxon>Metazoa</taxon>
        <taxon>Ecdysozoa</taxon>
        <taxon>Nematoda</taxon>
        <taxon>Chromadorea</taxon>
        <taxon>Plectida</taxon>
        <taxon>Plectina</taxon>
        <taxon>Plectoidea</taxon>
        <taxon>Plectidae</taxon>
        <taxon>Plectus</taxon>
    </lineage>
</organism>
<keyword evidence="2" id="KW-1185">Reference proteome</keyword>
<name>A0A914VZY6_9BILA</name>